<protein>
    <submittedName>
        <fullName evidence="2">Uncharacterized protein</fullName>
    </submittedName>
</protein>
<reference evidence="2" key="1">
    <citation type="submission" date="2022-11" db="UniProtKB">
        <authorList>
            <consortium name="WormBaseParasite"/>
        </authorList>
    </citation>
    <scope>IDENTIFICATION</scope>
</reference>
<sequence>MNRLTAYGSDSEGSDVESAPVVKTVASRPQAPRETVLPPKTDVFKSALDLPKATTTNQNLFKPKEDSENELESIVQRREWEIKLAEKEKKNFKRSKRKIDAFGGLSKNALEAVVEDDVIQVS</sequence>
<name>A0AC34R342_9BILA</name>
<organism evidence="1 2">
    <name type="scientific">Panagrolaimus sp. JU765</name>
    <dbReference type="NCBI Taxonomy" id="591449"/>
    <lineage>
        <taxon>Eukaryota</taxon>
        <taxon>Metazoa</taxon>
        <taxon>Ecdysozoa</taxon>
        <taxon>Nematoda</taxon>
        <taxon>Chromadorea</taxon>
        <taxon>Rhabditida</taxon>
        <taxon>Tylenchina</taxon>
        <taxon>Panagrolaimomorpha</taxon>
        <taxon>Panagrolaimoidea</taxon>
        <taxon>Panagrolaimidae</taxon>
        <taxon>Panagrolaimus</taxon>
    </lineage>
</organism>
<evidence type="ECO:0000313" key="2">
    <source>
        <dbReference type="WBParaSite" id="JU765_v2.g3045.t1"/>
    </source>
</evidence>
<accession>A0AC34R342</accession>
<proteinExistence type="predicted"/>
<dbReference type="Proteomes" id="UP000887576">
    <property type="component" value="Unplaced"/>
</dbReference>
<dbReference type="WBParaSite" id="JU765_v2.g3045.t1">
    <property type="protein sequence ID" value="JU765_v2.g3045.t1"/>
    <property type="gene ID" value="JU765_v2.g3045"/>
</dbReference>
<evidence type="ECO:0000313" key="1">
    <source>
        <dbReference type="Proteomes" id="UP000887576"/>
    </source>
</evidence>